<feature type="transmembrane region" description="Helical" evidence="2">
    <location>
        <begin position="201"/>
        <end position="222"/>
    </location>
</feature>
<organism evidence="3 4">
    <name type="scientific">Candidatus Corynebacterium avicola</name>
    <dbReference type="NCBI Taxonomy" id="2838527"/>
    <lineage>
        <taxon>Bacteria</taxon>
        <taxon>Bacillati</taxon>
        <taxon>Actinomycetota</taxon>
        <taxon>Actinomycetes</taxon>
        <taxon>Mycobacteriales</taxon>
        <taxon>Corynebacteriaceae</taxon>
        <taxon>Corynebacterium</taxon>
    </lineage>
</organism>
<name>A0A9D1RRM5_9CORY</name>
<evidence type="ECO:0000256" key="2">
    <source>
        <dbReference type="SAM" id="Phobius"/>
    </source>
</evidence>
<reference evidence="3" key="1">
    <citation type="journal article" date="2021" name="PeerJ">
        <title>Extensive microbial diversity within the chicken gut microbiome revealed by metagenomics and culture.</title>
        <authorList>
            <person name="Gilroy R."/>
            <person name="Ravi A."/>
            <person name="Getino M."/>
            <person name="Pursley I."/>
            <person name="Horton D.L."/>
            <person name="Alikhan N.F."/>
            <person name="Baker D."/>
            <person name="Gharbi K."/>
            <person name="Hall N."/>
            <person name="Watson M."/>
            <person name="Adriaenssens E.M."/>
            <person name="Foster-Nyarko E."/>
            <person name="Jarju S."/>
            <person name="Secka A."/>
            <person name="Antonio M."/>
            <person name="Oren A."/>
            <person name="Chaudhuri R.R."/>
            <person name="La Ragione R."/>
            <person name="Hildebrand F."/>
            <person name="Pallen M.J."/>
        </authorList>
    </citation>
    <scope>NUCLEOTIDE SEQUENCE</scope>
    <source>
        <strain evidence="3">CHK32-1732</strain>
    </source>
</reference>
<protein>
    <submittedName>
        <fullName evidence="3">Uncharacterized protein</fullName>
    </submittedName>
</protein>
<dbReference type="AlphaFoldDB" id="A0A9D1RRM5"/>
<gene>
    <name evidence="3" type="ORF">H9870_12605</name>
</gene>
<evidence type="ECO:0000256" key="1">
    <source>
        <dbReference type="SAM" id="MobiDB-lite"/>
    </source>
</evidence>
<evidence type="ECO:0000313" key="4">
    <source>
        <dbReference type="Proteomes" id="UP000824190"/>
    </source>
</evidence>
<dbReference type="EMBL" id="DXGC01000107">
    <property type="protein sequence ID" value="HIW92484.1"/>
    <property type="molecule type" value="Genomic_DNA"/>
</dbReference>
<proteinExistence type="predicted"/>
<accession>A0A9D1RRM5</accession>
<sequence length="223" mass="24112">MHDNGTGQVEDGSEKAKTPTAVTPEMTFGEMREAFEDVDHPRHSEALQWNKDLSARLSPAMDELRKSVTEPLGLSQLAGNMTAHVAAGLRGSAAPMVADLVKSAQPIISSADVPSGIGHISVPETRTQRLHAADTREFNEGLAEAARERKAREQRQDKISDASLEALQALVADTQRLNQQIGNVDQRLLESNRSADSSFRWTIGIASLTLAATVTSLVIAIFF</sequence>
<keyword evidence="2" id="KW-0812">Transmembrane</keyword>
<keyword evidence="2" id="KW-1133">Transmembrane helix</keyword>
<keyword evidence="2" id="KW-0472">Membrane</keyword>
<dbReference type="Proteomes" id="UP000824190">
    <property type="component" value="Unassembled WGS sequence"/>
</dbReference>
<comment type="caution">
    <text evidence="3">The sequence shown here is derived from an EMBL/GenBank/DDBJ whole genome shotgun (WGS) entry which is preliminary data.</text>
</comment>
<reference evidence="3" key="2">
    <citation type="submission" date="2021-04" db="EMBL/GenBank/DDBJ databases">
        <authorList>
            <person name="Gilroy R."/>
        </authorList>
    </citation>
    <scope>NUCLEOTIDE SEQUENCE</scope>
    <source>
        <strain evidence="3">CHK32-1732</strain>
    </source>
</reference>
<feature type="region of interest" description="Disordered" evidence="1">
    <location>
        <begin position="1"/>
        <end position="20"/>
    </location>
</feature>
<evidence type="ECO:0000313" key="3">
    <source>
        <dbReference type="EMBL" id="HIW92484.1"/>
    </source>
</evidence>